<name>A0A1X6Z689_9RHOB</name>
<protein>
    <recommendedName>
        <fullName evidence="4 9">Thiopurine S-methyltransferase</fullName>
        <ecNumber evidence="4 9">2.1.1.67</ecNumber>
    </recommendedName>
    <alternativeName>
        <fullName evidence="9">Thiopurine methyltransferase</fullName>
    </alternativeName>
</protein>
<proteinExistence type="inferred from homology"/>
<gene>
    <name evidence="9 10" type="primary">tpm</name>
    <name evidence="10" type="ORF">ROA7450_02014</name>
</gene>
<sequence>MDPNFWLERWENNHLGWHQDQAHPMLVKYLPQVVEDSGARIFLPLCGKTLDIGWLRTQGYNVVGAELSEIAVKQLFENAGVTPEITEHGSLKSYSARQINVFVGDIFDVTIDLLSSVDVVFDRAALVALPEDMRNRYAQHLAEITQMAPQLLISFEYDQNVMAGPPFSVPQAEITRLYEQNYEMSLLTDEDVAGGLKGICPAREQAWKLTKR</sequence>
<evidence type="ECO:0000313" key="10">
    <source>
        <dbReference type="EMBL" id="SLN41500.1"/>
    </source>
</evidence>
<feature type="binding site" evidence="9">
    <location>
        <position position="10"/>
    </location>
    <ligand>
        <name>S-adenosyl-L-methionine</name>
        <dbReference type="ChEBI" id="CHEBI:59789"/>
    </ligand>
</feature>
<evidence type="ECO:0000256" key="9">
    <source>
        <dbReference type="HAMAP-Rule" id="MF_00812"/>
    </source>
</evidence>
<organism evidence="10 11">
    <name type="scientific">Roseovarius albus</name>
    <dbReference type="NCBI Taxonomy" id="1247867"/>
    <lineage>
        <taxon>Bacteria</taxon>
        <taxon>Pseudomonadati</taxon>
        <taxon>Pseudomonadota</taxon>
        <taxon>Alphaproteobacteria</taxon>
        <taxon>Rhodobacterales</taxon>
        <taxon>Roseobacteraceae</taxon>
        <taxon>Roseovarius</taxon>
    </lineage>
</organism>
<dbReference type="InterPro" id="IPR022474">
    <property type="entry name" value="Thiopur_S-MeTfrase_Se/Te_detox"/>
</dbReference>
<dbReference type="InterPro" id="IPR008854">
    <property type="entry name" value="TPMT"/>
</dbReference>
<dbReference type="Pfam" id="PF05724">
    <property type="entry name" value="TPMT"/>
    <property type="match status" value="1"/>
</dbReference>
<keyword evidence="5 9" id="KW-0963">Cytoplasm</keyword>
<dbReference type="PROSITE" id="PS51585">
    <property type="entry name" value="SAM_MT_TPMT"/>
    <property type="match status" value="1"/>
</dbReference>
<dbReference type="AlphaFoldDB" id="A0A1X6Z689"/>
<accession>A0A1X6Z689</accession>
<dbReference type="NCBIfam" id="NF009732">
    <property type="entry name" value="PRK13255.1"/>
    <property type="match status" value="1"/>
</dbReference>
<evidence type="ECO:0000256" key="2">
    <source>
        <dbReference type="ARBA" id="ARBA00004496"/>
    </source>
</evidence>
<comment type="catalytic activity">
    <reaction evidence="1 9">
        <text>S-adenosyl-L-methionine + a thiopurine = S-adenosyl-L-homocysteine + a thiopurine S-methylether.</text>
        <dbReference type="EC" id="2.1.1.67"/>
    </reaction>
</comment>
<dbReference type="PANTHER" id="PTHR10259">
    <property type="entry name" value="THIOPURINE S-METHYLTRANSFERASE"/>
    <property type="match status" value="1"/>
</dbReference>
<dbReference type="Gene3D" id="3.40.50.150">
    <property type="entry name" value="Vaccinia Virus protein VP39"/>
    <property type="match status" value="1"/>
</dbReference>
<evidence type="ECO:0000256" key="4">
    <source>
        <dbReference type="ARBA" id="ARBA00011905"/>
    </source>
</evidence>
<dbReference type="SUPFAM" id="SSF53335">
    <property type="entry name" value="S-adenosyl-L-methionine-dependent methyltransferases"/>
    <property type="match status" value="1"/>
</dbReference>
<dbReference type="RefSeq" id="WP_085805534.1">
    <property type="nucleotide sequence ID" value="NZ_FWFX01000005.1"/>
</dbReference>
<dbReference type="HAMAP" id="MF_00812">
    <property type="entry name" value="Thiopur_methtran"/>
    <property type="match status" value="1"/>
</dbReference>
<keyword evidence="6 9" id="KW-0489">Methyltransferase</keyword>
<dbReference type="NCBIfam" id="TIGR03840">
    <property type="entry name" value="TMPT_Se_Te"/>
    <property type="match status" value="1"/>
</dbReference>
<evidence type="ECO:0000256" key="8">
    <source>
        <dbReference type="ARBA" id="ARBA00022691"/>
    </source>
</evidence>
<evidence type="ECO:0000256" key="1">
    <source>
        <dbReference type="ARBA" id="ARBA00000903"/>
    </source>
</evidence>
<keyword evidence="7 9" id="KW-0808">Transferase</keyword>
<evidence type="ECO:0000313" key="11">
    <source>
        <dbReference type="Proteomes" id="UP000193061"/>
    </source>
</evidence>
<dbReference type="GO" id="GO:0010038">
    <property type="term" value="P:response to metal ion"/>
    <property type="evidence" value="ECO:0007669"/>
    <property type="project" value="InterPro"/>
</dbReference>
<keyword evidence="11" id="KW-1185">Reference proteome</keyword>
<dbReference type="EMBL" id="FWFX01000005">
    <property type="protein sequence ID" value="SLN41500.1"/>
    <property type="molecule type" value="Genomic_DNA"/>
</dbReference>
<dbReference type="Proteomes" id="UP000193061">
    <property type="component" value="Unassembled WGS sequence"/>
</dbReference>
<dbReference type="PIRSF" id="PIRSF023956">
    <property type="entry name" value="Thiopurine_S-methyltransferase"/>
    <property type="match status" value="1"/>
</dbReference>
<comment type="similarity">
    <text evidence="3 9">Belongs to the class I-like SAM-binding methyltransferase superfamily. TPMT family.</text>
</comment>
<evidence type="ECO:0000256" key="3">
    <source>
        <dbReference type="ARBA" id="ARBA00008145"/>
    </source>
</evidence>
<evidence type="ECO:0000256" key="7">
    <source>
        <dbReference type="ARBA" id="ARBA00022679"/>
    </source>
</evidence>
<dbReference type="GO" id="GO:0005737">
    <property type="term" value="C:cytoplasm"/>
    <property type="evidence" value="ECO:0007669"/>
    <property type="project" value="UniProtKB-SubCell"/>
</dbReference>
<feature type="binding site" evidence="9">
    <location>
        <position position="123"/>
    </location>
    <ligand>
        <name>S-adenosyl-L-methionine</name>
        <dbReference type="ChEBI" id="CHEBI:59789"/>
    </ligand>
</feature>
<dbReference type="InterPro" id="IPR025835">
    <property type="entry name" value="Thiopurine_S-MeTrfase"/>
</dbReference>
<dbReference type="InterPro" id="IPR029063">
    <property type="entry name" value="SAM-dependent_MTases_sf"/>
</dbReference>
<reference evidence="10 11" key="1">
    <citation type="submission" date="2017-03" db="EMBL/GenBank/DDBJ databases">
        <authorList>
            <person name="Afonso C.L."/>
            <person name="Miller P.J."/>
            <person name="Scott M.A."/>
            <person name="Spackman E."/>
            <person name="Goraichik I."/>
            <person name="Dimitrov K.M."/>
            <person name="Suarez D.L."/>
            <person name="Swayne D.E."/>
        </authorList>
    </citation>
    <scope>NUCLEOTIDE SEQUENCE [LARGE SCALE GENOMIC DNA]</scope>
    <source>
        <strain evidence="10 11">CECT 7450</strain>
    </source>
</reference>
<dbReference type="PANTHER" id="PTHR10259:SF11">
    <property type="entry name" value="THIOPURINE S-METHYLTRANSFERASE"/>
    <property type="match status" value="1"/>
</dbReference>
<dbReference type="GO" id="GO:0008119">
    <property type="term" value="F:thiopurine S-methyltransferase activity"/>
    <property type="evidence" value="ECO:0007669"/>
    <property type="project" value="UniProtKB-UniRule"/>
</dbReference>
<comment type="subcellular location">
    <subcellularLocation>
        <location evidence="2 9">Cytoplasm</location>
    </subcellularLocation>
</comment>
<keyword evidence="8 9" id="KW-0949">S-adenosyl-L-methionine</keyword>
<dbReference type="EC" id="2.1.1.67" evidence="4 9"/>
<feature type="binding site" evidence="9">
    <location>
        <position position="66"/>
    </location>
    <ligand>
        <name>S-adenosyl-L-methionine</name>
        <dbReference type="ChEBI" id="CHEBI:59789"/>
    </ligand>
</feature>
<evidence type="ECO:0000256" key="6">
    <source>
        <dbReference type="ARBA" id="ARBA00022603"/>
    </source>
</evidence>
<dbReference type="OrthoDB" id="9778208at2"/>
<dbReference type="GO" id="GO:0032259">
    <property type="term" value="P:methylation"/>
    <property type="evidence" value="ECO:0007669"/>
    <property type="project" value="UniProtKB-KW"/>
</dbReference>
<feature type="binding site" evidence="9">
    <location>
        <position position="45"/>
    </location>
    <ligand>
        <name>S-adenosyl-L-methionine</name>
        <dbReference type="ChEBI" id="CHEBI:59789"/>
    </ligand>
</feature>
<evidence type="ECO:0000256" key="5">
    <source>
        <dbReference type="ARBA" id="ARBA00022490"/>
    </source>
</evidence>
<dbReference type="FunFam" id="3.40.50.150:FF:000101">
    <property type="entry name" value="Thiopurine S-methyltransferase"/>
    <property type="match status" value="1"/>
</dbReference>